<name>A0A830GU09_9CREN</name>
<dbReference type="AlphaFoldDB" id="A0A830GU09"/>
<reference evidence="1" key="2">
    <citation type="submission" date="2020-09" db="EMBL/GenBank/DDBJ databases">
        <authorList>
            <person name="Sun Q."/>
            <person name="Ohkuma M."/>
        </authorList>
    </citation>
    <scope>NUCLEOTIDE SEQUENCE</scope>
    <source>
        <strain evidence="1">JCM 10088</strain>
    </source>
</reference>
<evidence type="ECO:0008006" key="3">
    <source>
        <dbReference type="Google" id="ProtNLM"/>
    </source>
</evidence>
<organism evidence="1 2">
    <name type="scientific">Thermocladium modestius</name>
    <dbReference type="NCBI Taxonomy" id="62609"/>
    <lineage>
        <taxon>Archaea</taxon>
        <taxon>Thermoproteota</taxon>
        <taxon>Thermoprotei</taxon>
        <taxon>Thermoproteales</taxon>
        <taxon>Thermoproteaceae</taxon>
        <taxon>Thermocladium</taxon>
    </lineage>
</organism>
<accession>A0A830GU09</accession>
<protein>
    <recommendedName>
        <fullName evidence="3">Sjogrens syndrome scleroderma autoantigen 1</fullName>
    </recommendedName>
</protein>
<dbReference type="EMBL" id="BMNL01000001">
    <property type="protein sequence ID" value="GGP19469.1"/>
    <property type="molecule type" value="Genomic_DNA"/>
</dbReference>
<reference evidence="1" key="1">
    <citation type="journal article" date="2014" name="Int. J. Syst. Evol. Microbiol.">
        <title>Complete genome sequence of Corynebacterium casei LMG S-19264T (=DSM 44701T), isolated from a smear-ripened cheese.</title>
        <authorList>
            <consortium name="US DOE Joint Genome Institute (JGI-PGF)"/>
            <person name="Walter F."/>
            <person name="Albersmeier A."/>
            <person name="Kalinowski J."/>
            <person name="Ruckert C."/>
        </authorList>
    </citation>
    <scope>NUCLEOTIDE SEQUENCE</scope>
    <source>
        <strain evidence="1">JCM 10088</strain>
    </source>
</reference>
<comment type="caution">
    <text evidence="1">The sequence shown here is derived from an EMBL/GenBank/DDBJ whole genome shotgun (WGS) entry which is preliminary data.</text>
</comment>
<evidence type="ECO:0000313" key="2">
    <source>
        <dbReference type="Proteomes" id="UP000610960"/>
    </source>
</evidence>
<dbReference type="InterPro" id="IPR009563">
    <property type="entry name" value="SSSCA1"/>
</dbReference>
<dbReference type="OrthoDB" id="26305at2157"/>
<dbReference type="Proteomes" id="UP000610960">
    <property type="component" value="Unassembled WGS sequence"/>
</dbReference>
<keyword evidence="2" id="KW-1185">Reference proteome</keyword>
<gene>
    <name evidence="1" type="ORF">GCM10007981_03280</name>
</gene>
<proteinExistence type="predicted"/>
<sequence>MASSDPVIRRMAELMREGAALTQYACPTCGTPLLRLKSGKYYCARCDKEVVLVKSEEEERSVSIRYGLVGVRDVVYGKIMAISRTLESSREVDDVDRSTAALINLLRALDLLNHLIGGEQEKHAD</sequence>
<evidence type="ECO:0000313" key="1">
    <source>
        <dbReference type="EMBL" id="GGP19469.1"/>
    </source>
</evidence>
<dbReference type="RefSeq" id="WP_188595719.1">
    <property type="nucleotide sequence ID" value="NZ_BMNL01000001.1"/>
</dbReference>
<dbReference type="Pfam" id="PF06677">
    <property type="entry name" value="Auto_anti-p27"/>
    <property type="match status" value="1"/>
</dbReference>